<dbReference type="Proteomes" id="UP001175211">
    <property type="component" value="Unassembled WGS sequence"/>
</dbReference>
<proteinExistence type="predicted"/>
<accession>A0AA39JIG3</accession>
<dbReference type="RefSeq" id="XP_060324454.1">
    <property type="nucleotide sequence ID" value="XM_060468650.1"/>
</dbReference>
<dbReference type="GeneID" id="85352198"/>
<keyword evidence="2" id="KW-1185">Reference proteome</keyword>
<evidence type="ECO:0000313" key="1">
    <source>
        <dbReference type="EMBL" id="KAK0442767.1"/>
    </source>
</evidence>
<protein>
    <submittedName>
        <fullName evidence="1">Uncharacterized protein</fullName>
    </submittedName>
</protein>
<reference evidence="1" key="1">
    <citation type="submission" date="2023-06" db="EMBL/GenBank/DDBJ databases">
        <authorList>
            <consortium name="Lawrence Berkeley National Laboratory"/>
            <person name="Ahrendt S."/>
            <person name="Sahu N."/>
            <person name="Indic B."/>
            <person name="Wong-Bajracharya J."/>
            <person name="Merenyi Z."/>
            <person name="Ke H.-M."/>
            <person name="Monk M."/>
            <person name="Kocsube S."/>
            <person name="Drula E."/>
            <person name="Lipzen A."/>
            <person name="Balint B."/>
            <person name="Henrissat B."/>
            <person name="Andreopoulos B."/>
            <person name="Martin F.M."/>
            <person name="Harder C.B."/>
            <person name="Rigling D."/>
            <person name="Ford K.L."/>
            <person name="Foster G.D."/>
            <person name="Pangilinan J."/>
            <person name="Papanicolaou A."/>
            <person name="Barry K."/>
            <person name="LaButti K."/>
            <person name="Viragh M."/>
            <person name="Koriabine M."/>
            <person name="Yan M."/>
            <person name="Riley R."/>
            <person name="Champramary S."/>
            <person name="Plett K.L."/>
            <person name="Tsai I.J."/>
            <person name="Slot J."/>
            <person name="Sipos G."/>
            <person name="Plett J."/>
            <person name="Nagy L.G."/>
            <person name="Grigoriev I.V."/>
        </authorList>
    </citation>
    <scope>NUCLEOTIDE SEQUENCE</scope>
    <source>
        <strain evidence="1">CCBAS 213</strain>
    </source>
</reference>
<name>A0AA39JIG3_ARMTA</name>
<comment type="caution">
    <text evidence="1">The sequence shown here is derived from an EMBL/GenBank/DDBJ whole genome shotgun (WGS) entry which is preliminary data.</text>
</comment>
<sequence length="244" mass="27936">MDASLYTPSKQMRMMTTSLALTSSGSFLVQPTVKITSRHTIDPPILEARGTGALVPNIDEITPRQLKAEIMHLRNDMSLAHQHLIARDGIIESAHATLVVQNIFVEKQSLALNTKENPRPKNSTKVSMEGKGRHLTGSEFMNAVEEAGKAWENQENTRQEKRLWKENAKKQKEELERWWKEFKTQRASESAEREKLCQWLREERVRVKDLPKGPSCVLKADWMKAAIQDLDDKSDDNNDESEEE</sequence>
<dbReference type="EMBL" id="JAUEPS010000062">
    <property type="protein sequence ID" value="KAK0442767.1"/>
    <property type="molecule type" value="Genomic_DNA"/>
</dbReference>
<evidence type="ECO:0000313" key="2">
    <source>
        <dbReference type="Proteomes" id="UP001175211"/>
    </source>
</evidence>
<organism evidence="1 2">
    <name type="scientific">Armillaria tabescens</name>
    <name type="common">Ringless honey mushroom</name>
    <name type="synonym">Agaricus tabescens</name>
    <dbReference type="NCBI Taxonomy" id="1929756"/>
    <lineage>
        <taxon>Eukaryota</taxon>
        <taxon>Fungi</taxon>
        <taxon>Dikarya</taxon>
        <taxon>Basidiomycota</taxon>
        <taxon>Agaricomycotina</taxon>
        <taxon>Agaricomycetes</taxon>
        <taxon>Agaricomycetidae</taxon>
        <taxon>Agaricales</taxon>
        <taxon>Marasmiineae</taxon>
        <taxon>Physalacriaceae</taxon>
        <taxon>Desarmillaria</taxon>
    </lineage>
</organism>
<gene>
    <name evidence="1" type="ORF">EV420DRAFT_1315163</name>
</gene>
<dbReference type="AlphaFoldDB" id="A0AA39JIG3"/>